<feature type="region of interest" description="Disordered" evidence="1">
    <location>
        <begin position="1"/>
        <end position="21"/>
    </location>
</feature>
<protein>
    <submittedName>
        <fullName evidence="2">Uncharacterized protein</fullName>
    </submittedName>
</protein>
<accession>A0A1M7K9T5</accession>
<reference evidence="2 3" key="1">
    <citation type="submission" date="2016-11" db="EMBL/GenBank/DDBJ databases">
        <authorList>
            <person name="Varghese N."/>
            <person name="Submissions S."/>
        </authorList>
    </citation>
    <scope>NUCLEOTIDE SEQUENCE [LARGE SCALE GENOMIC DNA]</scope>
    <source>
        <strain evidence="2 3">DSM 28249</strain>
    </source>
</reference>
<dbReference type="EMBL" id="FRCB01000010">
    <property type="protein sequence ID" value="SHM61965.1"/>
    <property type="molecule type" value="Genomic_DNA"/>
</dbReference>
<gene>
    <name evidence="2" type="ORF">SAMN05443432_11038</name>
</gene>
<keyword evidence="3" id="KW-1185">Reference proteome</keyword>
<evidence type="ECO:0000313" key="3">
    <source>
        <dbReference type="Proteomes" id="UP000322545"/>
    </source>
</evidence>
<evidence type="ECO:0000313" key="2">
    <source>
        <dbReference type="EMBL" id="SHM61965.1"/>
    </source>
</evidence>
<proteinExistence type="predicted"/>
<dbReference type="AlphaFoldDB" id="A0A1M7K9T5"/>
<organism evidence="2 3">
    <name type="scientific">Roseovarius litoreus</name>
    <dbReference type="NCBI Taxonomy" id="1155722"/>
    <lineage>
        <taxon>Bacteria</taxon>
        <taxon>Pseudomonadati</taxon>
        <taxon>Pseudomonadota</taxon>
        <taxon>Alphaproteobacteria</taxon>
        <taxon>Rhodobacterales</taxon>
        <taxon>Roseobacteraceae</taxon>
        <taxon>Roseovarius</taxon>
    </lineage>
</organism>
<dbReference type="Proteomes" id="UP000322545">
    <property type="component" value="Unassembled WGS sequence"/>
</dbReference>
<sequence>MGQRMLTAGTASTGPLQSPTSAKQRIEFSQCALQFLVTLHILQREPCFTLREPQAIVGLKEG</sequence>
<evidence type="ECO:0000256" key="1">
    <source>
        <dbReference type="SAM" id="MobiDB-lite"/>
    </source>
</evidence>
<name>A0A1M7K9T5_9RHOB</name>
<feature type="compositionally biased region" description="Polar residues" evidence="1">
    <location>
        <begin position="9"/>
        <end position="21"/>
    </location>
</feature>